<evidence type="ECO:0000256" key="1">
    <source>
        <dbReference type="ARBA" id="ARBA00004860"/>
    </source>
</evidence>
<dbReference type="CDD" id="cd00542">
    <property type="entry name" value="Ntn_PVA"/>
    <property type="match status" value="1"/>
</dbReference>
<dbReference type="Proteomes" id="UP000183028">
    <property type="component" value="Unassembled WGS sequence"/>
</dbReference>
<gene>
    <name evidence="11" type="ORF">SAMN04487834_101934</name>
</gene>
<evidence type="ECO:0000256" key="9">
    <source>
        <dbReference type="ARBA" id="ARBA00048897"/>
    </source>
</evidence>
<accession>A0A1H6T0E8</accession>
<dbReference type="Gene3D" id="3.60.60.10">
    <property type="entry name" value="Penicillin V Acylase, Chain A"/>
    <property type="match status" value="1"/>
</dbReference>
<protein>
    <recommendedName>
        <fullName evidence="5">choloylglycine hydrolase</fullName>
        <ecNumber evidence="5">3.5.1.24</ecNumber>
    </recommendedName>
    <alternativeName>
        <fullName evidence="6">Bile salt hydrolase</fullName>
    </alternativeName>
    <alternativeName>
        <fullName evidence="7">Choloylglycine hydrolase</fullName>
    </alternativeName>
</protein>
<sequence>MCTAATYKTKDFYFGRNLDLEFSYHETVTVTPRNKVFALRHAGQLDHHYALIGMAFVVGDYPLYYDATNEKGLSMAGLNFPGNAHYNKVVEGKDNVASFELVPWLLGQCATVEEAKAMLERINITDDAFSKELQPSPLHWMIADKNQTIVFEQTVNGGKIYDNPVGVMTNNPTFDYHLLHLADYMNASADVPENKLAKGVQFNVYSRGMGGFGIPGDLSSASRFVKVAFTKMNSISGDSESASISQFFKILGSVEQQKGCCRLSYEDDGTPVCEYTIYSSCCNTDKGIYYYTTYENSQISAVDMHNEDLDGSSTISYELVKDQQINYQNKPNAAE</sequence>
<proteinExistence type="inferred from homology"/>
<dbReference type="InterPro" id="IPR047711">
    <property type="entry name" value="CBAH"/>
</dbReference>
<dbReference type="eggNOG" id="COG3049">
    <property type="taxonomic scope" value="Bacteria"/>
</dbReference>
<dbReference type="PANTHER" id="PTHR35527:SF2">
    <property type="entry name" value="HYDROLASE"/>
    <property type="match status" value="1"/>
</dbReference>
<comment type="similarity">
    <text evidence="2">Belongs to the peptidase C59 family.</text>
</comment>
<dbReference type="STRING" id="322505.SAMN04487836_10882"/>
<dbReference type="InterPro" id="IPR029132">
    <property type="entry name" value="CBAH/NAAA_C"/>
</dbReference>
<evidence type="ECO:0000256" key="3">
    <source>
        <dbReference type="ARBA" id="ARBA00022801"/>
    </source>
</evidence>
<evidence type="ECO:0000256" key="2">
    <source>
        <dbReference type="ARBA" id="ARBA00006625"/>
    </source>
</evidence>
<dbReference type="EMBL" id="FNYK01000019">
    <property type="protein sequence ID" value="SEI72696.1"/>
    <property type="molecule type" value="Genomic_DNA"/>
</dbReference>
<dbReference type="GO" id="GO:0045302">
    <property type="term" value="F:choloylglycine hydrolase activity"/>
    <property type="evidence" value="ECO:0007669"/>
    <property type="project" value="UniProtKB-EC"/>
</dbReference>
<evidence type="ECO:0000313" key="11">
    <source>
        <dbReference type="EMBL" id="SEI72696.1"/>
    </source>
</evidence>
<dbReference type="InterPro" id="IPR029055">
    <property type="entry name" value="Ntn_hydrolases_N"/>
</dbReference>
<comment type="pathway">
    <text evidence="1">Lipid metabolism; bile acid biosynthesis.</text>
</comment>
<reference evidence="12" key="1">
    <citation type="submission" date="2016-10" db="EMBL/GenBank/DDBJ databases">
        <authorList>
            <person name="Varghese N."/>
        </authorList>
    </citation>
    <scope>NUCLEOTIDE SEQUENCE [LARGE SCALE GENOMIC DNA]</scope>
    <source>
        <strain evidence="12">DSM 20406</strain>
    </source>
</reference>
<dbReference type="RefSeq" id="WP_074731905.1">
    <property type="nucleotide sequence ID" value="NZ_FNYK01000019.1"/>
</dbReference>
<comment type="catalytic activity">
    <reaction evidence="9">
        <text>taurodeoxycholate + H2O = deoxycholate + taurine</text>
        <dbReference type="Rhea" id="RHEA:47556"/>
        <dbReference type="ChEBI" id="CHEBI:15377"/>
        <dbReference type="ChEBI" id="CHEBI:23614"/>
        <dbReference type="ChEBI" id="CHEBI:36261"/>
        <dbReference type="ChEBI" id="CHEBI:507393"/>
    </reaction>
    <physiologicalReaction direction="left-to-right" evidence="9">
        <dbReference type="Rhea" id="RHEA:47557"/>
    </physiologicalReaction>
</comment>
<feature type="domain" description="Choloylglycine hydrolase/NAAA C-terminal" evidence="10">
    <location>
        <begin position="2"/>
        <end position="317"/>
    </location>
</feature>
<dbReference type="Pfam" id="PF02275">
    <property type="entry name" value="CBAH"/>
    <property type="match status" value="1"/>
</dbReference>
<keyword evidence="3 11" id="KW-0378">Hydrolase</keyword>
<dbReference type="NCBIfam" id="NF038245">
    <property type="entry name" value="bile_salt_hydro"/>
    <property type="match status" value="1"/>
</dbReference>
<dbReference type="SUPFAM" id="SSF56235">
    <property type="entry name" value="N-terminal nucleophile aminohydrolases (Ntn hydrolases)"/>
    <property type="match status" value="1"/>
</dbReference>
<dbReference type="AlphaFoldDB" id="A0A1H6T0E8"/>
<evidence type="ECO:0000313" key="12">
    <source>
        <dbReference type="Proteomes" id="UP000183028"/>
    </source>
</evidence>
<dbReference type="PANTHER" id="PTHR35527">
    <property type="entry name" value="CHOLOYLGLYCINE HYDROLASE"/>
    <property type="match status" value="1"/>
</dbReference>
<keyword evidence="4" id="KW-0443">Lipid metabolism</keyword>
<name>A0A1H6T0E8_9FIRM</name>
<dbReference type="OrthoDB" id="9794717at2"/>
<evidence type="ECO:0000256" key="4">
    <source>
        <dbReference type="ARBA" id="ARBA00023098"/>
    </source>
</evidence>
<evidence type="ECO:0000256" key="5">
    <source>
        <dbReference type="ARBA" id="ARBA00044769"/>
    </source>
</evidence>
<evidence type="ECO:0000259" key="10">
    <source>
        <dbReference type="Pfam" id="PF02275"/>
    </source>
</evidence>
<dbReference type="EC" id="3.5.1.24" evidence="5"/>
<evidence type="ECO:0000256" key="8">
    <source>
        <dbReference type="ARBA" id="ARBA00047285"/>
    </source>
</evidence>
<comment type="catalytic activity">
    <reaction evidence="8">
        <text>cholate + taurine = taurocholate + H2O</text>
        <dbReference type="Rhea" id="RHEA:47108"/>
        <dbReference type="ChEBI" id="CHEBI:15377"/>
        <dbReference type="ChEBI" id="CHEBI:29747"/>
        <dbReference type="ChEBI" id="CHEBI:36257"/>
        <dbReference type="ChEBI" id="CHEBI:507393"/>
    </reaction>
    <physiologicalReaction direction="right-to-left" evidence="8">
        <dbReference type="Rhea" id="RHEA:47110"/>
    </physiologicalReaction>
</comment>
<dbReference type="InterPro" id="IPR052193">
    <property type="entry name" value="Peptidase_C59"/>
</dbReference>
<dbReference type="GO" id="GO:0006629">
    <property type="term" value="P:lipid metabolic process"/>
    <property type="evidence" value="ECO:0007669"/>
    <property type="project" value="UniProtKB-KW"/>
</dbReference>
<evidence type="ECO:0000256" key="7">
    <source>
        <dbReference type="ARBA" id="ARBA00044806"/>
    </source>
</evidence>
<evidence type="ECO:0000256" key="6">
    <source>
        <dbReference type="ARBA" id="ARBA00044804"/>
    </source>
</evidence>
<keyword evidence="12" id="KW-1185">Reference proteome</keyword>
<organism evidence="11 12">
    <name type="scientific">Sharpea azabuensis</name>
    <dbReference type="NCBI Taxonomy" id="322505"/>
    <lineage>
        <taxon>Bacteria</taxon>
        <taxon>Bacillati</taxon>
        <taxon>Bacillota</taxon>
        <taxon>Erysipelotrichia</taxon>
        <taxon>Erysipelotrichales</taxon>
        <taxon>Coprobacillaceae</taxon>
        <taxon>Sharpea</taxon>
    </lineage>
</organism>